<comment type="caution">
    <text evidence="2">The sequence shown here is derived from an EMBL/GenBank/DDBJ whole genome shotgun (WGS) entry which is preliminary data.</text>
</comment>
<accession>A0AAP3DFH1</accession>
<protein>
    <submittedName>
        <fullName evidence="2">PRD domain-containing protein</fullName>
    </submittedName>
</protein>
<dbReference type="GO" id="GO:0006355">
    <property type="term" value="P:regulation of DNA-templated transcription"/>
    <property type="evidence" value="ECO:0007669"/>
    <property type="project" value="InterPro"/>
</dbReference>
<evidence type="ECO:0000313" key="2">
    <source>
        <dbReference type="EMBL" id="MCZ0806135.1"/>
    </source>
</evidence>
<dbReference type="SUPFAM" id="SSF63520">
    <property type="entry name" value="PTS-regulatory domain, PRD"/>
    <property type="match status" value="1"/>
</dbReference>
<reference evidence="2" key="1">
    <citation type="submission" date="2022-09" db="EMBL/GenBank/DDBJ databases">
        <title>Genome analysis and characterization of larvicidal activity of Brevibacillus strains.</title>
        <authorList>
            <person name="Patrusheva E.V."/>
            <person name="Izotova A.O."/>
            <person name="Toshchakov S.V."/>
            <person name="Sineoky S.P."/>
        </authorList>
    </citation>
    <scope>NUCLEOTIDE SEQUENCE</scope>
    <source>
        <strain evidence="2">VKPM_B-13247</strain>
    </source>
</reference>
<dbReference type="Pfam" id="PF00874">
    <property type="entry name" value="PRD"/>
    <property type="match status" value="1"/>
</dbReference>
<dbReference type="InterPro" id="IPR011608">
    <property type="entry name" value="PRD"/>
</dbReference>
<organism evidence="2 3">
    <name type="scientific">Brevibacillus laterosporus</name>
    <name type="common">Bacillus laterosporus</name>
    <dbReference type="NCBI Taxonomy" id="1465"/>
    <lineage>
        <taxon>Bacteria</taxon>
        <taxon>Bacillati</taxon>
        <taxon>Bacillota</taxon>
        <taxon>Bacilli</taxon>
        <taxon>Bacillales</taxon>
        <taxon>Paenibacillaceae</taxon>
        <taxon>Brevibacillus</taxon>
    </lineage>
</organism>
<gene>
    <name evidence="2" type="ORF">O0554_04250</name>
</gene>
<name>A0AAP3DFH1_BRELA</name>
<dbReference type="AlphaFoldDB" id="A0AAP3DFH1"/>
<feature type="domain" description="PRD" evidence="1">
    <location>
        <begin position="17"/>
        <end position="124"/>
    </location>
</feature>
<dbReference type="Gene3D" id="1.10.1790.10">
    <property type="entry name" value="PRD domain"/>
    <property type="match status" value="1"/>
</dbReference>
<proteinExistence type="predicted"/>
<dbReference type="EMBL" id="JAPTNE010000005">
    <property type="protein sequence ID" value="MCZ0806135.1"/>
    <property type="molecule type" value="Genomic_DNA"/>
</dbReference>
<sequence length="125" mass="14321">MYMMTSIVEEVAILSPMQDTEAYELIRLLEAIQELTNQIPLTISKDRWIAMGVHLLAFMRRVQNQEKLPAIDASLMEEGDVRLQQISQKVLDAYGLQYGFSLEPIEIFLLQVHLEVAKAVLEETN</sequence>
<dbReference type="Proteomes" id="UP001077662">
    <property type="component" value="Unassembled WGS sequence"/>
</dbReference>
<dbReference type="RefSeq" id="WP_140576331.1">
    <property type="nucleotide sequence ID" value="NZ_JANSGW010000005.1"/>
</dbReference>
<dbReference type="InterPro" id="IPR036634">
    <property type="entry name" value="PRD_sf"/>
</dbReference>
<dbReference type="PROSITE" id="PS51372">
    <property type="entry name" value="PRD_2"/>
    <property type="match status" value="1"/>
</dbReference>
<evidence type="ECO:0000313" key="3">
    <source>
        <dbReference type="Proteomes" id="UP001077662"/>
    </source>
</evidence>
<evidence type="ECO:0000259" key="1">
    <source>
        <dbReference type="PROSITE" id="PS51372"/>
    </source>
</evidence>